<dbReference type="InterPro" id="IPR013901">
    <property type="entry name" value="Anthrone_oxy"/>
</dbReference>
<keyword evidence="1" id="KW-1133">Transmembrane helix</keyword>
<keyword evidence="1" id="KW-0472">Membrane</keyword>
<feature type="transmembrane region" description="Helical" evidence="1">
    <location>
        <begin position="162"/>
        <end position="180"/>
    </location>
</feature>
<name>A0A919B4A0_9ACTN</name>
<evidence type="ECO:0000313" key="3">
    <source>
        <dbReference type="Proteomes" id="UP000638313"/>
    </source>
</evidence>
<sequence length="189" mass="19664">MVPAGPGGLTEGMATRTGVTGTSDVRIAVLFGAVATTGLGAGLFYSYACSVTPGLARADDRTFVEAMRRLNEAILNGWFMLSFLGSLALIVLAAVLQWHGGGRSVLLWIGAAAAFQLAMLVITGVVNVPLNNKLAAAGSLDDLADLAAARSTFESTWIRWNLVRALTSTASFACISWALVLSSRTPASD</sequence>
<dbReference type="EMBL" id="BNBD01000008">
    <property type="protein sequence ID" value="GHF54046.1"/>
    <property type="molecule type" value="Genomic_DNA"/>
</dbReference>
<accession>A0A919B4A0</accession>
<feature type="transmembrane region" description="Helical" evidence="1">
    <location>
        <begin position="77"/>
        <end position="99"/>
    </location>
</feature>
<proteinExistence type="predicted"/>
<comment type="caution">
    <text evidence="2">The sequence shown here is derived from an EMBL/GenBank/DDBJ whole genome shotgun (WGS) entry which is preliminary data.</text>
</comment>
<evidence type="ECO:0008006" key="4">
    <source>
        <dbReference type="Google" id="ProtNLM"/>
    </source>
</evidence>
<dbReference type="Pfam" id="PF08592">
    <property type="entry name" value="Anthrone_oxy"/>
    <property type="match status" value="1"/>
</dbReference>
<protein>
    <recommendedName>
        <fullName evidence="4">Integral membrane protein</fullName>
    </recommendedName>
</protein>
<feature type="transmembrane region" description="Helical" evidence="1">
    <location>
        <begin position="105"/>
        <end position="126"/>
    </location>
</feature>
<organism evidence="2 3">
    <name type="scientific">Streptomyces mashuensis</name>
    <dbReference type="NCBI Taxonomy" id="33904"/>
    <lineage>
        <taxon>Bacteria</taxon>
        <taxon>Bacillati</taxon>
        <taxon>Actinomycetota</taxon>
        <taxon>Actinomycetes</taxon>
        <taxon>Kitasatosporales</taxon>
        <taxon>Streptomycetaceae</taxon>
        <taxon>Streptomyces</taxon>
    </lineage>
</organism>
<dbReference type="Proteomes" id="UP000638313">
    <property type="component" value="Unassembled WGS sequence"/>
</dbReference>
<reference evidence="2" key="2">
    <citation type="submission" date="2020-09" db="EMBL/GenBank/DDBJ databases">
        <authorList>
            <person name="Sun Q."/>
            <person name="Ohkuma M."/>
        </authorList>
    </citation>
    <scope>NUCLEOTIDE SEQUENCE</scope>
    <source>
        <strain evidence="2">JCM 4059</strain>
    </source>
</reference>
<evidence type="ECO:0000256" key="1">
    <source>
        <dbReference type="SAM" id="Phobius"/>
    </source>
</evidence>
<evidence type="ECO:0000313" key="2">
    <source>
        <dbReference type="EMBL" id="GHF54046.1"/>
    </source>
</evidence>
<keyword evidence="3" id="KW-1185">Reference proteome</keyword>
<feature type="transmembrane region" description="Helical" evidence="1">
    <location>
        <begin position="27"/>
        <end position="48"/>
    </location>
</feature>
<reference evidence="2" key="1">
    <citation type="journal article" date="2014" name="Int. J. Syst. Evol. Microbiol.">
        <title>Complete genome sequence of Corynebacterium casei LMG S-19264T (=DSM 44701T), isolated from a smear-ripened cheese.</title>
        <authorList>
            <consortium name="US DOE Joint Genome Institute (JGI-PGF)"/>
            <person name="Walter F."/>
            <person name="Albersmeier A."/>
            <person name="Kalinowski J."/>
            <person name="Ruckert C."/>
        </authorList>
    </citation>
    <scope>NUCLEOTIDE SEQUENCE</scope>
    <source>
        <strain evidence="2">JCM 4059</strain>
    </source>
</reference>
<keyword evidence="1" id="KW-0812">Transmembrane</keyword>
<gene>
    <name evidence="2" type="ORF">GCM10010218_39100</name>
</gene>
<dbReference type="AlphaFoldDB" id="A0A919B4A0"/>